<dbReference type="PANTHER" id="PTHR28031:SF1">
    <property type="entry name" value="PROLINE-RICH PROTEIN HUA1"/>
    <property type="match status" value="1"/>
</dbReference>
<evidence type="ECO:0000313" key="3">
    <source>
        <dbReference type="Proteomes" id="UP000078113"/>
    </source>
</evidence>
<name>A0A8X7N5M2_9BASI</name>
<feature type="compositionally biased region" description="Low complexity" evidence="1">
    <location>
        <begin position="113"/>
        <end position="130"/>
    </location>
</feature>
<reference evidence="2" key="1">
    <citation type="submission" date="2016-04" db="EMBL/GenBank/DDBJ databases">
        <authorList>
            <person name="Nguyen H.D."/>
            <person name="Samba Siva P."/>
            <person name="Cullis J."/>
            <person name="Levesque C.A."/>
            <person name="Hambleton S."/>
        </authorList>
    </citation>
    <scope>NUCLEOTIDE SEQUENCE</scope>
    <source>
        <strain evidence="2">DAOMC 236422</strain>
    </source>
</reference>
<evidence type="ECO:0000313" key="2">
    <source>
        <dbReference type="EMBL" id="KAE8267034.1"/>
    </source>
</evidence>
<accession>A0A8X7N5M2</accession>
<evidence type="ECO:0000256" key="1">
    <source>
        <dbReference type="SAM" id="MobiDB-lite"/>
    </source>
</evidence>
<feature type="compositionally biased region" description="Low complexity" evidence="1">
    <location>
        <begin position="172"/>
        <end position="187"/>
    </location>
</feature>
<dbReference type="GO" id="GO:0005737">
    <property type="term" value="C:cytoplasm"/>
    <property type="evidence" value="ECO:0007669"/>
    <property type="project" value="TreeGrafter"/>
</dbReference>
<dbReference type="EMBL" id="LWDG02000266">
    <property type="protein sequence ID" value="KAE8267034.1"/>
    <property type="molecule type" value="Genomic_DNA"/>
</dbReference>
<organism evidence="2 3">
    <name type="scientific">Tilletia walkeri</name>
    <dbReference type="NCBI Taxonomy" id="117179"/>
    <lineage>
        <taxon>Eukaryota</taxon>
        <taxon>Fungi</taxon>
        <taxon>Dikarya</taxon>
        <taxon>Basidiomycota</taxon>
        <taxon>Ustilaginomycotina</taxon>
        <taxon>Exobasidiomycetes</taxon>
        <taxon>Tilletiales</taxon>
        <taxon>Tilletiaceae</taxon>
        <taxon>Tilletia</taxon>
    </lineage>
</organism>
<dbReference type="AlphaFoldDB" id="A0A8X7N5M2"/>
<gene>
    <name evidence="2" type="ORF">A4X09_0g5312</name>
</gene>
<feature type="compositionally biased region" description="Basic and acidic residues" evidence="1">
    <location>
        <begin position="397"/>
        <end position="407"/>
    </location>
</feature>
<feature type="compositionally biased region" description="Pro residues" evidence="1">
    <location>
        <begin position="155"/>
        <end position="171"/>
    </location>
</feature>
<dbReference type="PANTHER" id="PTHR28031">
    <property type="entry name" value="PROLINE-RICH PROTEIN HUA1"/>
    <property type="match status" value="1"/>
</dbReference>
<feature type="region of interest" description="Disordered" evidence="1">
    <location>
        <begin position="309"/>
        <end position="330"/>
    </location>
</feature>
<feature type="compositionally biased region" description="Polar residues" evidence="1">
    <location>
        <begin position="33"/>
        <end position="50"/>
    </location>
</feature>
<keyword evidence="3" id="KW-1185">Reference proteome</keyword>
<comment type="caution">
    <text evidence="2">The sequence shown here is derived from an EMBL/GenBank/DDBJ whole genome shotgun (WGS) entry which is preliminary data.</text>
</comment>
<feature type="compositionally biased region" description="Low complexity" evidence="1">
    <location>
        <begin position="145"/>
        <end position="154"/>
    </location>
</feature>
<feature type="compositionally biased region" description="Low complexity" evidence="1">
    <location>
        <begin position="368"/>
        <end position="377"/>
    </location>
</feature>
<proteinExistence type="predicted"/>
<feature type="region of interest" description="Disordered" evidence="1">
    <location>
        <begin position="448"/>
        <end position="502"/>
    </location>
</feature>
<feature type="region of interest" description="Disordered" evidence="1">
    <location>
        <begin position="1"/>
        <end position="216"/>
    </location>
</feature>
<protein>
    <submittedName>
        <fullName evidence="2">Uncharacterized protein</fullName>
    </submittedName>
</protein>
<dbReference type="Proteomes" id="UP000078113">
    <property type="component" value="Unassembled WGS sequence"/>
</dbReference>
<sequence length="582" mass="59791">MTGSARNDDDGDEMLAKAKEQFPENPFADCQPSHAQAQVQPTGASSSTAETPAVATVIGDKNPFRLHMAATGSSAGGTSSLRPTATGSTASGTDAFNFASLDQSLPRPPAIDVPSAAPVSATSSAQPSQAGEQAHSSSAASTEIPATEAQTTAAPSPPTYAPPAGAPPDAPPLASSAAPASAESYAPPSGPPPEHRRAASATTSSPSRTSAQAHPVQAPVVIPTPRYVPTNVPIPGQPLLRKGKLIVYPRALAECHKCHNTGYKFDDPTHPCRGCWSRYGESVNSLLHKHGSFDRVPGVLQSPLPVRTGPAAGVHRPYDGSHRPSASAGYPGAMANSNTYRYMDNVYGGDAHGLHTPTLPAWLRDPQPSSSSSSSAFRPPPGPPGPPAPPPRPPVQRTEEARQDEARVGGGGRQPTEGEPTGDEGVSAEGEVPPSYDEAVSAAADGRTLNSQHVPPPAHRHPHTVRPSSSSAAAPPPPPRPVGYGAPSPYNAGPQSPYGPPVVGPPEAPYGFAPVADVHLVHSGRRPPPHALVVRPGDPRIGGQLCPNCGGEGSVMAPFLDSLFGAPDVQCRVCRGSGRVFR</sequence>
<feature type="compositionally biased region" description="Low complexity" evidence="1">
    <location>
        <begin position="69"/>
        <end position="93"/>
    </location>
</feature>
<feature type="region of interest" description="Disordered" evidence="1">
    <location>
        <begin position="358"/>
        <end position="433"/>
    </location>
</feature>
<reference evidence="2" key="2">
    <citation type="journal article" date="2019" name="IMA Fungus">
        <title>Genome sequencing and comparison of five Tilletia species to identify candidate genes for the detection of regulated species infecting wheat.</title>
        <authorList>
            <person name="Nguyen H.D.T."/>
            <person name="Sultana T."/>
            <person name="Kesanakurti P."/>
            <person name="Hambleton S."/>
        </authorList>
    </citation>
    <scope>NUCLEOTIDE SEQUENCE</scope>
    <source>
        <strain evidence="2">DAOMC 236422</strain>
    </source>
</reference>
<feature type="compositionally biased region" description="Low complexity" evidence="1">
    <location>
        <begin position="199"/>
        <end position="213"/>
    </location>
</feature>
<feature type="compositionally biased region" description="Pro residues" evidence="1">
    <location>
        <begin position="378"/>
        <end position="394"/>
    </location>
</feature>
<dbReference type="InterPro" id="IPR038910">
    <property type="entry name" value="Hua1-like"/>
</dbReference>